<dbReference type="Pfam" id="PF01609">
    <property type="entry name" value="DDE_Tnp_1"/>
    <property type="match status" value="1"/>
</dbReference>
<accession>A0A4R3VT79</accession>
<proteinExistence type="predicted"/>
<dbReference type="GO" id="GO:0004803">
    <property type="term" value="F:transposase activity"/>
    <property type="evidence" value="ECO:0007669"/>
    <property type="project" value="InterPro"/>
</dbReference>
<dbReference type="GO" id="GO:0003677">
    <property type="term" value="F:DNA binding"/>
    <property type="evidence" value="ECO:0007669"/>
    <property type="project" value="InterPro"/>
</dbReference>
<protein>
    <submittedName>
        <fullName evidence="2">Transposase</fullName>
    </submittedName>
</protein>
<sequence length="496" mass="57866">MLRIRTIKTGSGARAVQVIYYLNRKRVIYKHIGSAKTDSELEPMLVVAQDFIDNYAPTLPFEIETKFDNLLYLDKADFLGVYYTYLYEILSAIIKKVGLSVINKQFLLDLVIMRILDPSSKLRSIELLETCFGIKHNRKSFYKSARNWLSLKEEVEQIVIKFLKENYDFNFELLFYDVTTLYFETFDADEFRKQGFSKDNKSLQPQILVALMVTPEGFPVGYEVFPGNTFEGHTILPVVKAFIQKHSIKQFTIVADAAMISNDNVEELRKAGINYIVGARLGNIGNELFQRIHSNLVREDVNTIRLQTEKGYLICSFSNTRYRKDKYEMEKQIQRAEILLKEPGKIKKVKFLKTDNKEPALNNELINRTKILLGIKGYYTDLEESIVDNETIISRYHDLYKIEQAFRISKNDLKTRPIFHFKEEPIKLHLLICFMALVISKHIELTTNVSIKKFVTELKKVTDARMFSQITNKEMRIRAKMMPIVEDLIRKLNLPH</sequence>
<comment type="caution">
    <text evidence="2">The sequence shown here is derived from an EMBL/GenBank/DDBJ whole genome shotgun (WGS) entry which is preliminary data.</text>
</comment>
<dbReference type="Proteomes" id="UP000295197">
    <property type="component" value="Unassembled WGS sequence"/>
</dbReference>
<dbReference type="EMBL" id="SMBZ01000019">
    <property type="protein sequence ID" value="TCV13690.1"/>
    <property type="molecule type" value="Genomic_DNA"/>
</dbReference>
<name>A0A4R3VT79_9SPHI</name>
<dbReference type="InterPro" id="IPR002559">
    <property type="entry name" value="Transposase_11"/>
</dbReference>
<dbReference type="InterPro" id="IPR047654">
    <property type="entry name" value="IS1634_transpos"/>
</dbReference>
<dbReference type="RefSeq" id="WP_132777657.1">
    <property type="nucleotide sequence ID" value="NZ_SMBZ01000019.1"/>
</dbReference>
<dbReference type="AlphaFoldDB" id="A0A4R3VT79"/>
<dbReference type="NCBIfam" id="NF033559">
    <property type="entry name" value="transpos_IS1634"/>
    <property type="match status" value="1"/>
</dbReference>
<dbReference type="InterPro" id="IPR012337">
    <property type="entry name" value="RNaseH-like_sf"/>
</dbReference>
<dbReference type="SUPFAM" id="SSF53098">
    <property type="entry name" value="Ribonuclease H-like"/>
    <property type="match status" value="1"/>
</dbReference>
<keyword evidence="3" id="KW-1185">Reference proteome</keyword>
<reference evidence="2 3" key="1">
    <citation type="submission" date="2019-03" db="EMBL/GenBank/DDBJ databases">
        <title>Genomic Encyclopedia of Type Strains, Phase IV (KMG-IV): sequencing the most valuable type-strain genomes for metagenomic binning, comparative biology and taxonomic classification.</title>
        <authorList>
            <person name="Goeker M."/>
        </authorList>
    </citation>
    <scope>NUCLEOTIDE SEQUENCE [LARGE SCALE GENOMIC DNA]</scope>
    <source>
        <strain evidence="2 3">DSM 22362</strain>
    </source>
</reference>
<evidence type="ECO:0000259" key="1">
    <source>
        <dbReference type="Pfam" id="PF01609"/>
    </source>
</evidence>
<organism evidence="2 3">
    <name type="scientific">Sphingobacterium alimentarium</name>
    <dbReference type="NCBI Taxonomy" id="797292"/>
    <lineage>
        <taxon>Bacteria</taxon>
        <taxon>Pseudomonadati</taxon>
        <taxon>Bacteroidota</taxon>
        <taxon>Sphingobacteriia</taxon>
        <taxon>Sphingobacteriales</taxon>
        <taxon>Sphingobacteriaceae</taxon>
        <taxon>Sphingobacterium</taxon>
    </lineage>
</organism>
<evidence type="ECO:0000313" key="3">
    <source>
        <dbReference type="Proteomes" id="UP000295197"/>
    </source>
</evidence>
<dbReference type="OrthoDB" id="740398at2"/>
<evidence type="ECO:0000313" key="2">
    <source>
        <dbReference type="EMBL" id="TCV13690.1"/>
    </source>
</evidence>
<gene>
    <name evidence="2" type="ORF">EDC17_101946</name>
</gene>
<dbReference type="GO" id="GO:0006313">
    <property type="term" value="P:DNA transposition"/>
    <property type="evidence" value="ECO:0007669"/>
    <property type="project" value="InterPro"/>
</dbReference>
<feature type="domain" description="Transposase IS4-like" evidence="1">
    <location>
        <begin position="174"/>
        <end position="438"/>
    </location>
</feature>